<protein>
    <submittedName>
        <fullName evidence="1">Uncharacterized protein</fullName>
    </submittedName>
</protein>
<dbReference type="AlphaFoldDB" id="A0AA48GW50"/>
<organism evidence="1 2">
    <name type="scientific">Mesoterricola silvestris</name>
    <dbReference type="NCBI Taxonomy" id="2927979"/>
    <lineage>
        <taxon>Bacteria</taxon>
        <taxon>Pseudomonadati</taxon>
        <taxon>Acidobacteriota</taxon>
        <taxon>Holophagae</taxon>
        <taxon>Holophagales</taxon>
        <taxon>Holophagaceae</taxon>
        <taxon>Mesoterricola</taxon>
    </lineage>
</organism>
<evidence type="ECO:0000313" key="2">
    <source>
        <dbReference type="Proteomes" id="UP001238179"/>
    </source>
</evidence>
<dbReference type="EMBL" id="AP027080">
    <property type="protein sequence ID" value="BDU72931.1"/>
    <property type="molecule type" value="Genomic_DNA"/>
</dbReference>
<dbReference type="KEGG" id="msil:METEAL_21050"/>
<name>A0AA48GW50_9BACT</name>
<accession>A0AA48GW50</accession>
<gene>
    <name evidence="1" type="ORF">METEAL_21050</name>
</gene>
<evidence type="ECO:0000313" key="1">
    <source>
        <dbReference type="EMBL" id="BDU72931.1"/>
    </source>
</evidence>
<dbReference type="Proteomes" id="UP001238179">
    <property type="component" value="Chromosome"/>
</dbReference>
<keyword evidence="2" id="KW-1185">Reference proteome</keyword>
<sequence length="88" mass="9893">MPTLNPKEAPDGYVAVLKDIVKPDDGSNICRACDWRSTCQQPDTDFQRHNHRCMGYPITSFQTGLTIAREDGCSVVFKRLPPTHPSLF</sequence>
<reference evidence="2" key="1">
    <citation type="journal article" date="2023" name="Int. J. Syst. Evol. Microbiol.">
        <title>Mesoterricola silvestris gen. nov., sp. nov., Mesoterricola sediminis sp. nov., Geothrix oryzae sp. nov., Geothrix edaphica sp. nov., Geothrix rubra sp. nov., and Geothrix limicola sp. nov., six novel members of Acidobacteriota isolated from soils.</title>
        <authorList>
            <person name="Itoh H."/>
            <person name="Sugisawa Y."/>
            <person name="Mise K."/>
            <person name="Xu Z."/>
            <person name="Kuniyasu M."/>
            <person name="Ushijima N."/>
            <person name="Kawano K."/>
            <person name="Kobayashi E."/>
            <person name="Shiratori Y."/>
            <person name="Masuda Y."/>
            <person name="Senoo K."/>
        </authorList>
    </citation>
    <scope>NUCLEOTIDE SEQUENCE [LARGE SCALE GENOMIC DNA]</scope>
    <source>
        <strain evidence="2">W79</strain>
    </source>
</reference>
<proteinExistence type="predicted"/>